<evidence type="ECO:0000256" key="2">
    <source>
        <dbReference type="ARBA" id="ARBA00010519"/>
    </source>
</evidence>
<evidence type="ECO:0000256" key="14">
    <source>
        <dbReference type="ARBA" id="ARBA00023136"/>
    </source>
</evidence>
<evidence type="ECO:0000256" key="12">
    <source>
        <dbReference type="ARBA" id="ARBA00023075"/>
    </source>
</evidence>
<accession>A0A6H1XH21</accession>
<evidence type="ECO:0000256" key="7">
    <source>
        <dbReference type="ARBA" id="ARBA00022692"/>
    </source>
</evidence>
<sequence>MSMLILPMGAFMVTLMGMWCFVSQRKHLLMVLLSLELIVLGLFLLLFLSLSESYSEISFNLLFLTFCVCEGSLGLSILVSIARSHGNDYMDSLVVLRC</sequence>
<keyword evidence="10 16" id="KW-1133">Transmembrane helix</keyword>
<organism evidence="17">
    <name type="scientific">Lepisma saccharinum</name>
    <name type="common">Silverfish</name>
    <dbReference type="NCBI Taxonomy" id="50586"/>
    <lineage>
        <taxon>Eukaryota</taxon>
        <taxon>Metazoa</taxon>
        <taxon>Ecdysozoa</taxon>
        <taxon>Arthropoda</taxon>
        <taxon>Hexapoda</taxon>
        <taxon>Insecta</taxon>
        <taxon>Zygentoma</taxon>
        <taxon>Lepismatidae</taxon>
        <taxon>Lepisma</taxon>
    </lineage>
</organism>
<keyword evidence="12 16" id="KW-0830">Ubiquinone</keyword>
<comment type="similarity">
    <text evidence="2 16">Belongs to the complex I subunit 4L family.</text>
</comment>
<name>A0A6H1XH21_LEPSA</name>
<dbReference type="GO" id="GO:0008137">
    <property type="term" value="F:NADH dehydrogenase (ubiquinone) activity"/>
    <property type="evidence" value="ECO:0007669"/>
    <property type="project" value="UniProtKB-EC"/>
</dbReference>
<dbReference type="InterPro" id="IPR039428">
    <property type="entry name" value="NUOK/Mnh_C1-like"/>
</dbReference>
<keyword evidence="5 16" id="KW-0813">Transport</keyword>
<comment type="catalytic activity">
    <reaction evidence="15 16">
        <text>a ubiquinone + NADH + 5 H(+)(in) = a ubiquinol + NAD(+) + 4 H(+)(out)</text>
        <dbReference type="Rhea" id="RHEA:29091"/>
        <dbReference type="Rhea" id="RHEA-COMP:9565"/>
        <dbReference type="Rhea" id="RHEA-COMP:9566"/>
        <dbReference type="ChEBI" id="CHEBI:15378"/>
        <dbReference type="ChEBI" id="CHEBI:16389"/>
        <dbReference type="ChEBI" id="CHEBI:17976"/>
        <dbReference type="ChEBI" id="CHEBI:57540"/>
        <dbReference type="ChEBI" id="CHEBI:57945"/>
        <dbReference type="EC" id="7.1.1.2"/>
    </reaction>
</comment>
<evidence type="ECO:0000256" key="6">
    <source>
        <dbReference type="ARBA" id="ARBA00022660"/>
    </source>
</evidence>
<dbReference type="GO" id="GO:0030964">
    <property type="term" value="C:NADH dehydrogenase complex"/>
    <property type="evidence" value="ECO:0007669"/>
    <property type="project" value="TreeGrafter"/>
</dbReference>
<evidence type="ECO:0000256" key="16">
    <source>
        <dbReference type="RuleBase" id="RU004419"/>
    </source>
</evidence>
<evidence type="ECO:0000256" key="13">
    <source>
        <dbReference type="ARBA" id="ARBA00023128"/>
    </source>
</evidence>
<evidence type="ECO:0000256" key="15">
    <source>
        <dbReference type="ARBA" id="ARBA00049551"/>
    </source>
</evidence>
<dbReference type="Pfam" id="PF00420">
    <property type="entry name" value="Oxidored_q2"/>
    <property type="match status" value="1"/>
</dbReference>
<dbReference type="PANTHER" id="PTHR11434:SF0">
    <property type="entry name" value="NADH-UBIQUINONE OXIDOREDUCTASE CHAIN 4L"/>
    <property type="match status" value="1"/>
</dbReference>
<comment type="function">
    <text evidence="16">Core subunit of the mitochondrial membrane respiratory chain NADH dehydrogenase (Complex I) which catalyzes electron transfer from NADH through the respiratory chain, using ubiquinone as an electron acceptor.</text>
</comment>
<evidence type="ECO:0000256" key="10">
    <source>
        <dbReference type="ARBA" id="ARBA00022989"/>
    </source>
</evidence>
<dbReference type="CTD" id="4539"/>
<evidence type="ECO:0000256" key="8">
    <source>
        <dbReference type="ARBA" id="ARBA00022967"/>
    </source>
</evidence>
<dbReference type="PANTHER" id="PTHR11434">
    <property type="entry name" value="NADH-UBIQUINONE OXIDOREDUCTASE SUBUNIT ND4L"/>
    <property type="match status" value="1"/>
</dbReference>
<keyword evidence="6 16" id="KW-0679">Respiratory chain</keyword>
<evidence type="ECO:0000256" key="9">
    <source>
        <dbReference type="ARBA" id="ARBA00022982"/>
    </source>
</evidence>
<protein>
    <recommendedName>
        <fullName evidence="4 16">NADH-ubiquinone oxidoreductase chain 4L</fullName>
        <ecNumber evidence="3 16">7.1.1.2</ecNumber>
    </recommendedName>
</protein>
<keyword evidence="16" id="KW-0999">Mitochondrion inner membrane</keyword>
<evidence type="ECO:0000256" key="1">
    <source>
        <dbReference type="ARBA" id="ARBA00004225"/>
    </source>
</evidence>
<feature type="transmembrane region" description="Helical" evidence="16">
    <location>
        <begin position="29"/>
        <end position="51"/>
    </location>
</feature>
<evidence type="ECO:0000256" key="5">
    <source>
        <dbReference type="ARBA" id="ARBA00022448"/>
    </source>
</evidence>
<gene>
    <name evidence="17" type="primary">ND4L</name>
</gene>
<keyword evidence="13 16" id="KW-0496">Mitochondrion</keyword>
<comment type="subcellular location">
    <subcellularLocation>
        <location evidence="16">Mitochondrion inner membrane</location>
        <topology evidence="16">Multi-pass membrane protein</topology>
    </subcellularLocation>
    <subcellularLocation>
        <location evidence="1">Mitochondrion membrane</location>
        <topology evidence="1">Multi-pass membrane protein</topology>
    </subcellularLocation>
</comment>
<keyword evidence="7 16" id="KW-0812">Transmembrane</keyword>
<dbReference type="Gene3D" id="1.10.287.3510">
    <property type="match status" value="1"/>
</dbReference>
<keyword evidence="9 16" id="KW-0249">Electron transport</keyword>
<evidence type="ECO:0000256" key="4">
    <source>
        <dbReference type="ARBA" id="ARBA00016612"/>
    </source>
</evidence>
<evidence type="ECO:0000256" key="3">
    <source>
        <dbReference type="ARBA" id="ARBA00012944"/>
    </source>
</evidence>
<evidence type="ECO:0000256" key="11">
    <source>
        <dbReference type="ARBA" id="ARBA00023027"/>
    </source>
</evidence>
<keyword evidence="14 16" id="KW-0472">Membrane</keyword>
<dbReference type="GO" id="GO:0042773">
    <property type="term" value="P:ATP synthesis coupled electron transport"/>
    <property type="evidence" value="ECO:0007669"/>
    <property type="project" value="UniProtKB-UniRule"/>
</dbReference>
<dbReference type="AlphaFoldDB" id="A0A6H1XH21"/>
<dbReference type="InterPro" id="IPR001133">
    <property type="entry name" value="NADH_UbQ_OxRdtase_chain4L/K"/>
</dbReference>
<dbReference type="EMBL" id="MT108230">
    <property type="protein sequence ID" value="QJA14869.1"/>
    <property type="molecule type" value="Genomic_DNA"/>
</dbReference>
<reference evidence="17" key="1">
    <citation type="journal article" date="2020" name="Mitochondrial DNA Part B Resour">
        <title>Complete mitochondrial genome of the common silverfish Lepisma saccharina (Insecta: Zygentoma: Lepismatidae).</title>
        <authorList>
            <person name="Bai Y."/>
            <person name="Chen J."/>
            <person name="Li G."/>
            <person name="Wang H."/>
            <person name="Luo J."/>
            <person name="Li C."/>
        </authorList>
    </citation>
    <scope>NUCLEOTIDE SEQUENCE</scope>
</reference>
<dbReference type="EC" id="7.1.1.2" evidence="3 16"/>
<dbReference type="GO" id="GO:0016651">
    <property type="term" value="F:oxidoreductase activity, acting on NAD(P)H"/>
    <property type="evidence" value="ECO:0007669"/>
    <property type="project" value="InterPro"/>
</dbReference>
<evidence type="ECO:0000313" key="17">
    <source>
        <dbReference type="EMBL" id="QJA14869.1"/>
    </source>
</evidence>
<keyword evidence="11 16" id="KW-0520">NAD</keyword>
<keyword evidence="8 16" id="KW-1278">Translocase</keyword>
<dbReference type="RefSeq" id="YP_009774833.1">
    <property type="nucleotide sequence ID" value="NC_047445.1"/>
</dbReference>
<feature type="transmembrane region" description="Helical" evidence="16">
    <location>
        <begin position="57"/>
        <end position="82"/>
    </location>
</feature>
<dbReference type="GO" id="GO:0005743">
    <property type="term" value="C:mitochondrial inner membrane"/>
    <property type="evidence" value="ECO:0007669"/>
    <property type="project" value="UniProtKB-SubCell"/>
</dbReference>
<geneLocation type="mitochondrion" evidence="17"/>
<feature type="transmembrane region" description="Helical" evidence="16">
    <location>
        <begin position="6"/>
        <end position="22"/>
    </location>
</feature>
<proteinExistence type="inferred from homology"/>
<dbReference type="GeneID" id="54616132"/>